<keyword evidence="3" id="KW-1185">Reference proteome</keyword>
<reference evidence="2 3" key="1">
    <citation type="submission" date="2015-12" db="EMBL/GenBank/DDBJ databases">
        <title>The genome of Folsomia candida.</title>
        <authorList>
            <person name="Faddeeva A."/>
            <person name="Derks M.F."/>
            <person name="Anvar Y."/>
            <person name="Smit S."/>
            <person name="Van Straalen N."/>
            <person name="Roelofs D."/>
        </authorList>
    </citation>
    <scope>NUCLEOTIDE SEQUENCE [LARGE SCALE GENOMIC DNA]</scope>
    <source>
        <strain evidence="2 3">VU population</strain>
        <tissue evidence="2">Whole body</tissue>
    </source>
</reference>
<gene>
    <name evidence="2" type="ORF">Fcan01_22980</name>
</gene>
<accession>A0A226DA44</accession>
<dbReference type="Proteomes" id="UP000198287">
    <property type="component" value="Unassembled WGS sequence"/>
</dbReference>
<feature type="chain" id="PRO_5012036479" evidence="1">
    <location>
        <begin position="28"/>
        <end position="125"/>
    </location>
</feature>
<keyword evidence="1" id="KW-0732">Signal</keyword>
<evidence type="ECO:0000313" key="2">
    <source>
        <dbReference type="EMBL" id="OXA42412.1"/>
    </source>
</evidence>
<evidence type="ECO:0000256" key="1">
    <source>
        <dbReference type="SAM" id="SignalP"/>
    </source>
</evidence>
<dbReference type="AlphaFoldDB" id="A0A226DA44"/>
<feature type="signal peptide" evidence="1">
    <location>
        <begin position="1"/>
        <end position="27"/>
    </location>
</feature>
<sequence length="125" mass="13676">MASGNFNMVKVTLLGVLLVGVFIQVASHGMDDQVINRPVVPYPTTRKAVVMQDIANNLGPDKPESSGVGDQIINRPVVPYPTTRKAMVVNFGLDNAQEVGQVEEILQIDKRPVVPRPTTRKVPQF</sequence>
<proteinExistence type="predicted"/>
<name>A0A226DA44_FOLCA</name>
<protein>
    <submittedName>
        <fullName evidence="2">Uncharacterized protein</fullName>
    </submittedName>
</protein>
<comment type="caution">
    <text evidence="2">The sequence shown here is derived from an EMBL/GenBank/DDBJ whole genome shotgun (WGS) entry which is preliminary data.</text>
</comment>
<evidence type="ECO:0000313" key="3">
    <source>
        <dbReference type="Proteomes" id="UP000198287"/>
    </source>
</evidence>
<dbReference type="EMBL" id="LNIX01000026">
    <property type="protein sequence ID" value="OXA42412.1"/>
    <property type="molecule type" value="Genomic_DNA"/>
</dbReference>
<organism evidence="2 3">
    <name type="scientific">Folsomia candida</name>
    <name type="common">Springtail</name>
    <dbReference type="NCBI Taxonomy" id="158441"/>
    <lineage>
        <taxon>Eukaryota</taxon>
        <taxon>Metazoa</taxon>
        <taxon>Ecdysozoa</taxon>
        <taxon>Arthropoda</taxon>
        <taxon>Hexapoda</taxon>
        <taxon>Collembola</taxon>
        <taxon>Entomobryomorpha</taxon>
        <taxon>Isotomoidea</taxon>
        <taxon>Isotomidae</taxon>
        <taxon>Proisotominae</taxon>
        <taxon>Folsomia</taxon>
    </lineage>
</organism>